<gene>
    <name evidence="2" type="ORF">ACFO4E_08360</name>
</gene>
<comment type="caution">
    <text evidence="2">The sequence shown here is derived from an EMBL/GenBank/DDBJ whole genome shotgun (WGS) entry which is preliminary data.</text>
</comment>
<dbReference type="EMBL" id="JBHSFQ010000005">
    <property type="protein sequence ID" value="MFC4561869.1"/>
    <property type="molecule type" value="Genomic_DNA"/>
</dbReference>
<name>A0ABV9DSJ4_9ACTN</name>
<protein>
    <submittedName>
        <fullName evidence="2">Uncharacterized protein</fullName>
    </submittedName>
</protein>
<dbReference type="Proteomes" id="UP001595923">
    <property type="component" value="Unassembled WGS sequence"/>
</dbReference>
<sequence>MRRPTGIRGPRSSPRAVLLCLAVMAYALCAICHSVVPAAPAAVAAAPAPATAAVTPGEAGTAPAAHDDPETGPVCDVGAGSAIAPRSGDGSGPMLLSHAAVLAAAAWSAPPSRPWRLVPDAGPRPSGARLLTSLCIRRV</sequence>
<evidence type="ECO:0000313" key="3">
    <source>
        <dbReference type="Proteomes" id="UP001595923"/>
    </source>
</evidence>
<feature type="compositionally biased region" description="Low complexity" evidence="1">
    <location>
        <begin position="47"/>
        <end position="64"/>
    </location>
</feature>
<dbReference type="RefSeq" id="WP_378572544.1">
    <property type="nucleotide sequence ID" value="NZ_JBHSFQ010000005.1"/>
</dbReference>
<organism evidence="2 3">
    <name type="scientific">Nocardiopsis mangrovi</name>
    <dbReference type="NCBI Taxonomy" id="1179818"/>
    <lineage>
        <taxon>Bacteria</taxon>
        <taxon>Bacillati</taxon>
        <taxon>Actinomycetota</taxon>
        <taxon>Actinomycetes</taxon>
        <taxon>Streptosporangiales</taxon>
        <taxon>Nocardiopsidaceae</taxon>
        <taxon>Nocardiopsis</taxon>
    </lineage>
</organism>
<feature type="region of interest" description="Disordered" evidence="1">
    <location>
        <begin position="47"/>
        <end position="82"/>
    </location>
</feature>
<evidence type="ECO:0000256" key="1">
    <source>
        <dbReference type="SAM" id="MobiDB-lite"/>
    </source>
</evidence>
<reference evidence="3" key="1">
    <citation type="journal article" date="2019" name="Int. J. Syst. Evol. Microbiol.">
        <title>The Global Catalogue of Microorganisms (GCM) 10K type strain sequencing project: providing services to taxonomists for standard genome sequencing and annotation.</title>
        <authorList>
            <consortium name="The Broad Institute Genomics Platform"/>
            <consortium name="The Broad Institute Genome Sequencing Center for Infectious Disease"/>
            <person name="Wu L."/>
            <person name="Ma J."/>
        </authorList>
    </citation>
    <scope>NUCLEOTIDE SEQUENCE [LARGE SCALE GENOMIC DNA]</scope>
    <source>
        <strain evidence="3">XZYJ18</strain>
    </source>
</reference>
<keyword evidence="3" id="KW-1185">Reference proteome</keyword>
<accession>A0ABV9DSJ4</accession>
<evidence type="ECO:0000313" key="2">
    <source>
        <dbReference type="EMBL" id="MFC4561869.1"/>
    </source>
</evidence>
<proteinExistence type="predicted"/>